<comment type="caution">
    <text evidence="1">The sequence shown here is derived from an EMBL/GenBank/DDBJ whole genome shotgun (WGS) entry which is preliminary data.</text>
</comment>
<name>V6SFZ5_9FLAO</name>
<dbReference type="EMBL" id="AVGG01000028">
    <property type="protein sequence ID" value="ESU25633.1"/>
    <property type="molecule type" value="Genomic_DNA"/>
</dbReference>
<keyword evidence="2" id="KW-1185">Reference proteome</keyword>
<gene>
    <name evidence="1" type="ORF">FLJC2902T_30830</name>
</gene>
<sequence length="274" mass="32454">MNKILYLILIVCGQFSLAQNFEDIDKIKFSYSIGGSSWGNDGIYSRNEIFELVKKENGDFKFISHLKVNDVVKHKKFTKDTVVIKIEKYPIITKNEIQNLLRELNTNRDNYTEEFIKQNFTKPTQNEILKIAKKCNQKDYFKNDYDEKEDTQKKYSQIQEYKYFDEFINIDKPDIENFELTFDAWNSLGIVTFAKEKTIIYNSQYFKNCGQPISIQDINIKDSLGKQIINLKVNLIIQKILPKSSEISKIVDLNNIKLKYINWYLKNKTSEFKY</sequence>
<dbReference type="AlphaFoldDB" id="V6SFZ5"/>
<reference evidence="1 2" key="1">
    <citation type="submission" date="2013-08" db="EMBL/GenBank/DDBJ databases">
        <title>Flavobacterium limnosediminis JC2902 genome sequencing.</title>
        <authorList>
            <person name="Lee K."/>
            <person name="Yi H."/>
            <person name="Park S."/>
            <person name="Chun J."/>
        </authorList>
    </citation>
    <scope>NUCLEOTIDE SEQUENCE [LARGE SCALE GENOMIC DNA]</scope>
    <source>
        <strain evidence="1 2">JC2902</strain>
    </source>
</reference>
<accession>V6SFZ5</accession>
<dbReference type="Proteomes" id="UP000018004">
    <property type="component" value="Unassembled WGS sequence"/>
</dbReference>
<protein>
    <submittedName>
        <fullName evidence="1">Uncharacterized protein</fullName>
    </submittedName>
</protein>
<dbReference type="PATRIC" id="fig|1341181.4.peg.3032"/>
<proteinExistence type="predicted"/>
<evidence type="ECO:0000313" key="2">
    <source>
        <dbReference type="Proteomes" id="UP000018004"/>
    </source>
</evidence>
<evidence type="ECO:0000313" key="1">
    <source>
        <dbReference type="EMBL" id="ESU25633.1"/>
    </source>
</evidence>
<organism evidence="1 2">
    <name type="scientific">Flavobacterium limnosediminis JC2902</name>
    <dbReference type="NCBI Taxonomy" id="1341181"/>
    <lineage>
        <taxon>Bacteria</taxon>
        <taxon>Pseudomonadati</taxon>
        <taxon>Bacteroidota</taxon>
        <taxon>Flavobacteriia</taxon>
        <taxon>Flavobacteriales</taxon>
        <taxon>Flavobacteriaceae</taxon>
        <taxon>Flavobacterium</taxon>
    </lineage>
</organism>
<dbReference type="OrthoDB" id="9811276at2"/>
<dbReference type="eggNOG" id="ENOG502ZE8N">
    <property type="taxonomic scope" value="Bacteria"/>
</dbReference>
<dbReference type="RefSeq" id="WP_023580614.1">
    <property type="nucleotide sequence ID" value="NZ_AVGG01000028.1"/>
</dbReference>